<evidence type="ECO:0000256" key="1">
    <source>
        <dbReference type="SAM" id="Phobius"/>
    </source>
</evidence>
<proteinExistence type="predicted"/>
<name>A0A1H6JYZ7_9EURY</name>
<feature type="transmembrane region" description="Helical" evidence="1">
    <location>
        <begin position="12"/>
        <end position="40"/>
    </location>
</feature>
<evidence type="ECO:0000313" key="3">
    <source>
        <dbReference type="EMBL" id="SEH64578.1"/>
    </source>
</evidence>
<evidence type="ECO:0000259" key="2">
    <source>
        <dbReference type="Pfam" id="PF09851"/>
    </source>
</evidence>
<dbReference type="InterPro" id="IPR018649">
    <property type="entry name" value="SHOCT"/>
</dbReference>
<dbReference type="Pfam" id="PF09851">
    <property type="entry name" value="SHOCT"/>
    <property type="match status" value="1"/>
</dbReference>
<feature type="transmembrane region" description="Helical" evidence="1">
    <location>
        <begin position="60"/>
        <end position="86"/>
    </location>
</feature>
<dbReference type="RefSeq" id="WP_092817851.1">
    <property type="nucleotide sequence ID" value="NZ_FNWU01000019.1"/>
</dbReference>
<keyword evidence="1" id="KW-0812">Transmembrane</keyword>
<protein>
    <submittedName>
        <fullName evidence="3">Putative membrane protein</fullName>
    </submittedName>
</protein>
<feature type="domain" description="SHOCT" evidence="2">
    <location>
        <begin position="99"/>
        <end position="124"/>
    </location>
</feature>
<evidence type="ECO:0000313" key="4">
    <source>
        <dbReference type="Proteomes" id="UP000199215"/>
    </source>
</evidence>
<dbReference type="AlphaFoldDB" id="A0A1H6JYZ7"/>
<keyword evidence="4" id="KW-1185">Reference proteome</keyword>
<keyword evidence="1" id="KW-0472">Membrane</keyword>
<organism evidence="3 4">
    <name type="scientific">Halopenitus malekzadehii</name>
    <dbReference type="NCBI Taxonomy" id="1267564"/>
    <lineage>
        <taxon>Archaea</taxon>
        <taxon>Methanobacteriati</taxon>
        <taxon>Methanobacteriota</taxon>
        <taxon>Stenosarchaea group</taxon>
        <taxon>Halobacteria</taxon>
        <taxon>Halobacteriales</taxon>
        <taxon>Haloferacaceae</taxon>
        <taxon>Halopenitus</taxon>
    </lineage>
</organism>
<dbReference type="EMBL" id="FNWU01000019">
    <property type="protein sequence ID" value="SEH64578.1"/>
    <property type="molecule type" value="Genomic_DNA"/>
</dbReference>
<dbReference type="OrthoDB" id="53394at2157"/>
<dbReference type="Proteomes" id="UP000199215">
    <property type="component" value="Unassembled WGS sequence"/>
</dbReference>
<keyword evidence="1" id="KW-1133">Transmembrane helix</keyword>
<reference evidence="3 4" key="1">
    <citation type="submission" date="2016-10" db="EMBL/GenBank/DDBJ databases">
        <authorList>
            <person name="de Groot N.N."/>
        </authorList>
    </citation>
    <scope>NUCLEOTIDE SEQUENCE [LARGE SCALE GENOMIC DNA]</scope>
    <source>
        <strain evidence="3 4">IBRC-M10418</strain>
    </source>
</reference>
<gene>
    <name evidence="3" type="ORF">SAMN05192561_11922</name>
</gene>
<accession>A0A1H6JYZ7</accession>
<sequence>MTNTTDDTPLVPLVLILIGVVLIAPVFLMGFGMMGFGSMMGGMWGGGMWGGGMWGDGTSAGWTVLVGVAMQLLFLAVLVGGGYLVYRTTAGRDDDSDRAIEELRLAYARGDLTDDEYEQRRAALDRDSESRDG</sequence>